<accession>A0AAW2JTB0</accession>
<evidence type="ECO:0008006" key="4">
    <source>
        <dbReference type="Google" id="ProtNLM"/>
    </source>
</evidence>
<dbReference type="EMBL" id="JACGWJ010000032">
    <property type="protein sequence ID" value="KAL0297690.1"/>
    <property type="molecule type" value="Genomic_DNA"/>
</dbReference>
<feature type="domain" description="RNase H type-1" evidence="1">
    <location>
        <begin position="171"/>
        <end position="292"/>
    </location>
</feature>
<gene>
    <name evidence="3" type="ORF">Sradi_6821100</name>
</gene>
<dbReference type="InterPro" id="IPR044730">
    <property type="entry name" value="RNase_H-like_dom_plant"/>
</dbReference>
<evidence type="ECO:0000313" key="3">
    <source>
        <dbReference type="EMBL" id="KAL0297690.1"/>
    </source>
</evidence>
<dbReference type="PANTHER" id="PTHR47074:SF11">
    <property type="entry name" value="REVERSE TRANSCRIPTASE-LIKE PROTEIN"/>
    <property type="match status" value="1"/>
</dbReference>
<feature type="domain" description="Reverse transcriptase zinc-binding" evidence="2">
    <location>
        <begin position="40"/>
        <end position="129"/>
    </location>
</feature>
<dbReference type="GO" id="GO:0003676">
    <property type="term" value="F:nucleic acid binding"/>
    <property type="evidence" value="ECO:0007669"/>
    <property type="project" value="InterPro"/>
</dbReference>
<comment type="caution">
    <text evidence="3">The sequence shown here is derived from an EMBL/GenBank/DDBJ whole genome shotgun (WGS) entry which is preliminary data.</text>
</comment>
<evidence type="ECO:0000259" key="2">
    <source>
        <dbReference type="Pfam" id="PF13966"/>
    </source>
</evidence>
<sequence length="317" mass="35230">MIGFEISSFQWMWRLSLKFLSDALVNLILQYGTTQANGRFSVRSAYRLAWSMRQVGASPSAPRSWSFLWAAKVPPKVRLFAWKACHNSLPLPKLAAEDGSLLGGCPMCDEGCEDVIHVLFLCHFARQCWALSHIRWEVISNRGVSVEDWFRQSSEVSSRWSLPRQGWVKINFDAATFANGSESGWGVVARSDSGQCLAWASCRLARSASPEVAEAVAAREAACLAFRFGWRYVIIEGDCEPLVLKLQSSSFDFSCTSPIVHDIKSLISNLSCCFSLVRRTGNRVAHSIARAARAFTVGSWNPPRVAVDTLISDLENL</sequence>
<dbReference type="InterPro" id="IPR002156">
    <property type="entry name" value="RNaseH_domain"/>
</dbReference>
<dbReference type="Pfam" id="PF13456">
    <property type="entry name" value="RVT_3"/>
    <property type="match status" value="1"/>
</dbReference>
<dbReference type="InterPro" id="IPR012337">
    <property type="entry name" value="RNaseH-like_sf"/>
</dbReference>
<dbReference type="GO" id="GO:0004523">
    <property type="term" value="F:RNA-DNA hybrid ribonuclease activity"/>
    <property type="evidence" value="ECO:0007669"/>
    <property type="project" value="InterPro"/>
</dbReference>
<reference evidence="3" key="2">
    <citation type="journal article" date="2024" name="Plant">
        <title>Genomic evolution and insights into agronomic trait innovations of Sesamum species.</title>
        <authorList>
            <person name="Miao H."/>
            <person name="Wang L."/>
            <person name="Qu L."/>
            <person name="Liu H."/>
            <person name="Sun Y."/>
            <person name="Le M."/>
            <person name="Wang Q."/>
            <person name="Wei S."/>
            <person name="Zheng Y."/>
            <person name="Lin W."/>
            <person name="Duan Y."/>
            <person name="Cao H."/>
            <person name="Xiong S."/>
            <person name="Wang X."/>
            <person name="Wei L."/>
            <person name="Li C."/>
            <person name="Ma Q."/>
            <person name="Ju M."/>
            <person name="Zhao R."/>
            <person name="Li G."/>
            <person name="Mu C."/>
            <person name="Tian Q."/>
            <person name="Mei H."/>
            <person name="Zhang T."/>
            <person name="Gao T."/>
            <person name="Zhang H."/>
        </authorList>
    </citation>
    <scope>NUCLEOTIDE SEQUENCE</scope>
    <source>
        <strain evidence="3">G02</strain>
    </source>
</reference>
<protein>
    <recommendedName>
        <fullName evidence="4">Reverse transcriptase zinc-binding domain-containing protein</fullName>
    </recommendedName>
</protein>
<proteinExistence type="predicted"/>
<organism evidence="3">
    <name type="scientific">Sesamum radiatum</name>
    <name type="common">Black benniseed</name>
    <dbReference type="NCBI Taxonomy" id="300843"/>
    <lineage>
        <taxon>Eukaryota</taxon>
        <taxon>Viridiplantae</taxon>
        <taxon>Streptophyta</taxon>
        <taxon>Embryophyta</taxon>
        <taxon>Tracheophyta</taxon>
        <taxon>Spermatophyta</taxon>
        <taxon>Magnoliopsida</taxon>
        <taxon>eudicotyledons</taxon>
        <taxon>Gunneridae</taxon>
        <taxon>Pentapetalae</taxon>
        <taxon>asterids</taxon>
        <taxon>lamiids</taxon>
        <taxon>Lamiales</taxon>
        <taxon>Pedaliaceae</taxon>
        <taxon>Sesamum</taxon>
    </lineage>
</organism>
<dbReference type="AlphaFoldDB" id="A0AAW2JTB0"/>
<dbReference type="InterPro" id="IPR052929">
    <property type="entry name" value="RNase_H-like_EbsB-rel"/>
</dbReference>
<dbReference type="PANTHER" id="PTHR47074">
    <property type="entry name" value="BNAC02G40300D PROTEIN"/>
    <property type="match status" value="1"/>
</dbReference>
<dbReference type="Pfam" id="PF13966">
    <property type="entry name" value="zf-RVT"/>
    <property type="match status" value="1"/>
</dbReference>
<dbReference type="SUPFAM" id="SSF53098">
    <property type="entry name" value="Ribonuclease H-like"/>
    <property type="match status" value="1"/>
</dbReference>
<evidence type="ECO:0000259" key="1">
    <source>
        <dbReference type="Pfam" id="PF13456"/>
    </source>
</evidence>
<reference evidence="3" key="1">
    <citation type="submission" date="2020-06" db="EMBL/GenBank/DDBJ databases">
        <authorList>
            <person name="Li T."/>
            <person name="Hu X."/>
            <person name="Zhang T."/>
            <person name="Song X."/>
            <person name="Zhang H."/>
            <person name="Dai N."/>
            <person name="Sheng W."/>
            <person name="Hou X."/>
            <person name="Wei L."/>
        </authorList>
    </citation>
    <scope>NUCLEOTIDE SEQUENCE</scope>
    <source>
        <strain evidence="3">G02</strain>
        <tissue evidence="3">Leaf</tissue>
    </source>
</reference>
<dbReference type="CDD" id="cd06222">
    <property type="entry name" value="RNase_H_like"/>
    <property type="match status" value="1"/>
</dbReference>
<name>A0AAW2JTB0_SESRA</name>
<dbReference type="InterPro" id="IPR026960">
    <property type="entry name" value="RVT-Znf"/>
</dbReference>
<dbReference type="InterPro" id="IPR036397">
    <property type="entry name" value="RNaseH_sf"/>
</dbReference>
<dbReference type="Gene3D" id="3.30.420.10">
    <property type="entry name" value="Ribonuclease H-like superfamily/Ribonuclease H"/>
    <property type="match status" value="1"/>
</dbReference>